<dbReference type="EMBL" id="BFAX01000003">
    <property type="protein sequence ID" value="GBF36587.1"/>
    <property type="molecule type" value="Genomic_DNA"/>
</dbReference>
<proteinExistence type="predicted"/>
<accession>A0A401HQP2</accession>
<evidence type="ECO:0000256" key="4">
    <source>
        <dbReference type="ARBA" id="ARBA00022989"/>
    </source>
</evidence>
<organism evidence="9 10">
    <name type="scientific">Methanofervidicoccus abyssi</name>
    <dbReference type="NCBI Taxonomy" id="2082189"/>
    <lineage>
        <taxon>Archaea</taxon>
        <taxon>Methanobacteriati</taxon>
        <taxon>Methanobacteriota</taxon>
        <taxon>Methanomada group</taxon>
        <taxon>Methanococci</taxon>
        <taxon>Methanococcales</taxon>
        <taxon>Methanofervidicoccus</taxon>
    </lineage>
</organism>
<dbReference type="PANTHER" id="PTHR35007:SF2">
    <property type="entry name" value="PILUS ASSEMBLE PROTEIN"/>
    <property type="match status" value="1"/>
</dbReference>
<dbReference type="Pfam" id="PF00482">
    <property type="entry name" value="T2SSF"/>
    <property type="match status" value="1"/>
</dbReference>
<evidence type="ECO:0000256" key="5">
    <source>
        <dbReference type="ARBA" id="ARBA00023136"/>
    </source>
</evidence>
<dbReference type="InterPro" id="IPR018076">
    <property type="entry name" value="T2SS_GspF_dom"/>
</dbReference>
<evidence type="ECO:0000256" key="7">
    <source>
        <dbReference type="SAM" id="Phobius"/>
    </source>
</evidence>
<feature type="transmembrane region" description="Helical" evidence="7">
    <location>
        <begin position="197"/>
        <end position="222"/>
    </location>
</feature>
<dbReference type="OrthoDB" id="60490at2157"/>
<keyword evidence="10" id="KW-1185">Reference proteome</keyword>
<dbReference type="RefSeq" id="WP_131007348.1">
    <property type="nucleotide sequence ID" value="NZ_BFAX01000003.1"/>
</dbReference>
<evidence type="ECO:0000256" key="2">
    <source>
        <dbReference type="ARBA" id="ARBA00022475"/>
    </source>
</evidence>
<feature type="transmembrane region" description="Helical" evidence="7">
    <location>
        <begin position="242"/>
        <end position="261"/>
    </location>
</feature>
<protein>
    <submittedName>
        <fullName evidence="9">Archaeal flagellar protein FlaJ</fullName>
    </submittedName>
</protein>
<sequence>MVSLYDLYLCIIRRNIILLKECGIKISEKRYLLAIVLSTIIPLILKYFLNLTLKSFMILLIMYLLTTFLLPRIIYDIKIERFERNLPKALYVMVLALESGRSVVDAINEVIESNIREVDIVFLKIVKLIVDKKLSFEDAVLLVSASMDSKIFRLVGRLLIENRKYGGELAKTLATLAKTLEDLQNLRSQLLSVTANGLAVGLIILCGVVPATAGIIGSYLNITATLVPGRTPVTPEEIAKCMEIIQIGTGIFGMLFTIPLFGLKFSRMVVGGTICMTFGILSFYITFNMTKFLFS</sequence>
<keyword evidence="6" id="KW-0175">Coiled coil</keyword>
<dbReference type="GO" id="GO:0005886">
    <property type="term" value="C:plasma membrane"/>
    <property type="evidence" value="ECO:0007669"/>
    <property type="project" value="UniProtKB-SubCell"/>
</dbReference>
<gene>
    <name evidence="9" type="ORF">MHHB_P0817</name>
</gene>
<evidence type="ECO:0000256" key="1">
    <source>
        <dbReference type="ARBA" id="ARBA00004651"/>
    </source>
</evidence>
<keyword evidence="5 7" id="KW-0472">Membrane</keyword>
<feature type="transmembrane region" description="Helical" evidence="7">
    <location>
        <begin position="55"/>
        <end position="75"/>
    </location>
</feature>
<feature type="transmembrane region" description="Helical" evidence="7">
    <location>
        <begin position="268"/>
        <end position="287"/>
    </location>
</feature>
<comment type="caution">
    <text evidence="9">The sequence shown here is derived from an EMBL/GenBank/DDBJ whole genome shotgun (WGS) entry which is preliminary data.</text>
</comment>
<keyword evidence="3 7" id="KW-0812">Transmembrane</keyword>
<keyword evidence="2" id="KW-1003">Cell membrane</keyword>
<keyword evidence="9" id="KW-0966">Cell projection</keyword>
<keyword evidence="9" id="KW-0282">Flagellum</keyword>
<feature type="domain" description="Type II secretion system protein GspF" evidence="8">
    <location>
        <begin position="90"/>
        <end position="215"/>
    </location>
</feature>
<keyword evidence="4 7" id="KW-1133">Transmembrane helix</keyword>
<name>A0A401HQP2_9EURY</name>
<evidence type="ECO:0000259" key="8">
    <source>
        <dbReference type="Pfam" id="PF00482"/>
    </source>
</evidence>
<evidence type="ECO:0000313" key="10">
    <source>
        <dbReference type="Proteomes" id="UP000290527"/>
    </source>
</evidence>
<comment type="subcellular location">
    <subcellularLocation>
        <location evidence="1">Cell membrane</location>
        <topology evidence="1">Multi-pass membrane protein</topology>
    </subcellularLocation>
</comment>
<reference evidence="9 10" key="1">
    <citation type="journal article" date="2019" name="Int. J. Syst. Evol. Microbiol.">
        <title>Methanofervidicoccus abyssi gen. nov., sp. nov., a hydrogenotrophic methanogen, isolated from a hydrothermal vent chimney in the Mid-Cayman Spreading Center, the Caribbean Sea.</title>
        <authorList>
            <person name="Sakai S."/>
            <person name="Takaki Y."/>
            <person name="Miyazaki M."/>
            <person name="Ogawara M."/>
            <person name="Yanagawa K."/>
            <person name="Miyazaki J."/>
            <person name="Takai K."/>
        </authorList>
    </citation>
    <scope>NUCLEOTIDE SEQUENCE [LARGE SCALE GENOMIC DNA]</scope>
    <source>
        <strain evidence="9 10">HHB</strain>
    </source>
</reference>
<evidence type="ECO:0000256" key="6">
    <source>
        <dbReference type="SAM" id="Coils"/>
    </source>
</evidence>
<feature type="transmembrane region" description="Helical" evidence="7">
    <location>
        <begin position="31"/>
        <end position="49"/>
    </location>
</feature>
<keyword evidence="9" id="KW-0969">Cilium</keyword>
<dbReference type="AlphaFoldDB" id="A0A401HQP2"/>
<dbReference type="PANTHER" id="PTHR35007">
    <property type="entry name" value="INTEGRAL MEMBRANE PROTEIN-RELATED"/>
    <property type="match status" value="1"/>
</dbReference>
<feature type="coiled-coil region" evidence="6">
    <location>
        <begin position="169"/>
        <end position="196"/>
    </location>
</feature>
<evidence type="ECO:0000313" key="9">
    <source>
        <dbReference type="EMBL" id="GBF36587.1"/>
    </source>
</evidence>
<dbReference type="Proteomes" id="UP000290527">
    <property type="component" value="Unassembled WGS sequence"/>
</dbReference>
<evidence type="ECO:0000256" key="3">
    <source>
        <dbReference type="ARBA" id="ARBA00022692"/>
    </source>
</evidence>